<evidence type="ECO:0000256" key="1">
    <source>
        <dbReference type="SAM" id="MobiDB-lite"/>
    </source>
</evidence>
<gene>
    <name evidence="2" type="ORF">ZIOFF_048791</name>
</gene>
<dbReference type="InterPro" id="IPR008469">
    <property type="entry name" value="DREPP"/>
</dbReference>
<name>A0A8J5KWZ6_ZINOF</name>
<keyword evidence="3" id="KW-1185">Reference proteome</keyword>
<organism evidence="2 3">
    <name type="scientific">Zingiber officinale</name>
    <name type="common">Ginger</name>
    <name type="synonym">Amomum zingiber</name>
    <dbReference type="NCBI Taxonomy" id="94328"/>
    <lineage>
        <taxon>Eukaryota</taxon>
        <taxon>Viridiplantae</taxon>
        <taxon>Streptophyta</taxon>
        <taxon>Embryophyta</taxon>
        <taxon>Tracheophyta</taxon>
        <taxon>Spermatophyta</taxon>
        <taxon>Magnoliopsida</taxon>
        <taxon>Liliopsida</taxon>
        <taxon>Zingiberales</taxon>
        <taxon>Zingiberaceae</taxon>
        <taxon>Zingiber</taxon>
    </lineage>
</organism>
<proteinExistence type="predicted"/>
<dbReference type="GO" id="GO:0005886">
    <property type="term" value="C:plasma membrane"/>
    <property type="evidence" value="ECO:0007669"/>
    <property type="project" value="InterPro"/>
</dbReference>
<dbReference type="AlphaFoldDB" id="A0A8J5KWZ6"/>
<accession>A0A8J5KWZ6</accession>
<dbReference type="EMBL" id="JACMSC010000013">
    <property type="protein sequence ID" value="KAG6493788.1"/>
    <property type="molecule type" value="Genomic_DNA"/>
</dbReference>
<sequence>MVSEFNLPRIRVNLELVASWDPSVLVLNSSSTGNDEAPLKRAKFRYSFSHGNFLPPCFITGAFHGIPYRLKDIITVIPLQDYFGDQKHSNSRCLTLKLGSTEEEITKEFEERKIELEAKALEIYQASDADIKEKGEGGVEAVAERKGAGERAPGREIEGAEVEAAPAARVEGGAGVRTSTALRARVGSLSEDCQGSQVLGGGRGSALLRSPRRRQIEKGLGKDPMSAEGGGRGLVRSVTMGMWSASSASVHNGEGETETKESKVGPIASKSRDGGFEVT</sequence>
<feature type="compositionally biased region" description="Basic and acidic residues" evidence="1">
    <location>
        <begin position="253"/>
        <end position="263"/>
    </location>
</feature>
<evidence type="ECO:0000313" key="3">
    <source>
        <dbReference type="Proteomes" id="UP000734854"/>
    </source>
</evidence>
<reference evidence="2 3" key="1">
    <citation type="submission" date="2020-08" db="EMBL/GenBank/DDBJ databases">
        <title>Plant Genome Project.</title>
        <authorList>
            <person name="Zhang R.-G."/>
        </authorList>
    </citation>
    <scope>NUCLEOTIDE SEQUENCE [LARGE SCALE GENOMIC DNA]</scope>
    <source>
        <tissue evidence="2">Rhizome</tissue>
    </source>
</reference>
<evidence type="ECO:0000313" key="2">
    <source>
        <dbReference type="EMBL" id="KAG6493788.1"/>
    </source>
</evidence>
<comment type="caution">
    <text evidence="2">The sequence shown here is derived from an EMBL/GenBank/DDBJ whole genome shotgun (WGS) entry which is preliminary data.</text>
</comment>
<dbReference type="Proteomes" id="UP000734854">
    <property type="component" value="Unassembled WGS sequence"/>
</dbReference>
<feature type="compositionally biased region" description="Basic and acidic residues" evidence="1">
    <location>
        <begin position="270"/>
        <end position="279"/>
    </location>
</feature>
<protein>
    <submittedName>
        <fullName evidence="2">Uncharacterized protein</fullName>
    </submittedName>
</protein>
<dbReference type="Pfam" id="PF05558">
    <property type="entry name" value="DREPP"/>
    <property type="match status" value="1"/>
</dbReference>
<feature type="region of interest" description="Disordered" evidence="1">
    <location>
        <begin position="245"/>
        <end position="279"/>
    </location>
</feature>